<keyword evidence="2 5" id="KW-0645">Protease</keyword>
<reference evidence="6" key="1">
    <citation type="journal article" date="2017" name="bioRxiv">
        <title>Comparative analysis of the genomes of Stylophora pistillata and Acropora digitifera provides evidence for extensive differences between species of corals.</title>
        <authorList>
            <person name="Voolstra C.R."/>
            <person name="Li Y."/>
            <person name="Liew Y.J."/>
            <person name="Baumgarten S."/>
            <person name="Zoccola D."/>
            <person name="Flot J.-F."/>
            <person name="Tambutte S."/>
            <person name="Allemand D."/>
            <person name="Aranda M."/>
        </authorList>
    </citation>
    <scope>NUCLEOTIDE SEQUENCE [LARGE SCALE GENOMIC DNA]</scope>
</reference>
<dbReference type="PANTHER" id="PTHR47526:SF3">
    <property type="entry name" value="PHD-TYPE DOMAIN-CONTAINING PROTEIN"/>
    <property type="match status" value="1"/>
</dbReference>
<dbReference type="STRING" id="50429.A0A2B4R1L1"/>
<evidence type="ECO:0000256" key="1">
    <source>
        <dbReference type="ARBA" id="ARBA00005234"/>
    </source>
</evidence>
<dbReference type="InterPro" id="IPR038765">
    <property type="entry name" value="Papain-like_cys_pep_sf"/>
</dbReference>
<protein>
    <submittedName>
        <fullName evidence="5">Sentrin-specific protease</fullName>
    </submittedName>
</protein>
<keyword evidence="3" id="KW-0378">Hydrolase</keyword>
<dbReference type="EMBL" id="LSMT01001483">
    <property type="protein sequence ID" value="PFX12254.1"/>
    <property type="molecule type" value="Genomic_DNA"/>
</dbReference>
<dbReference type="InterPro" id="IPR003653">
    <property type="entry name" value="Peptidase_C48_C"/>
</dbReference>
<proteinExistence type="inferred from homology"/>
<dbReference type="GO" id="GO:0006508">
    <property type="term" value="P:proteolysis"/>
    <property type="evidence" value="ECO:0007669"/>
    <property type="project" value="UniProtKB-KW"/>
</dbReference>
<evidence type="ECO:0000313" key="5">
    <source>
        <dbReference type="EMBL" id="PFX12254.1"/>
    </source>
</evidence>
<evidence type="ECO:0000256" key="3">
    <source>
        <dbReference type="ARBA" id="ARBA00022801"/>
    </source>
</evidence>
<evidence type="ECO:0000256" key="2">
    <source>
        <dbReference type="ARBA" id="ARBA00022670"/>
    </source>
</evidence>
<evidence type="ECO:0000259" key="4">
    <source>
        <dbReference type="Pfam" id="PF02902"/>
    </source>
</evidence>
<accession>A0A2B4R1L1</accession>
<dbReference type="Pfam" id="PF02902">
    <property type="entry name" value="Peptidase_C48"/>
    <property type="match status" value="1"/>
</dbReference>
<gene>
    <name evidence="5" type="primary">ulp-1</name>
    <name evidence="5" type="ORF">AWC38_SpisGene23819</name>
</gene>
<dbReference type="Gene3D" id="3.40.395.10">
    <property type="entry name" value="Adenoviral Proteinase, Chain A"/>
    <property type="match status" value="1"/>
</dbReference>
<sequence length="361" mass="39610">MAANPLSDYANNLDPHAKKRYCEKTSCVGIDPILIPDKAYDPDCLPRVESMDLVSFLVLETSYYSKDRFKGFRSLQAYNQLVSGFVSCAKGHKTGKNYIVTGKVRHSQRMNDPCVTLWITTEENGTGLFAHCVGCMAGQGECCSHIANVLFYIEAMNRMNEELPCSQKAFKVARVSPAGSKAKLNSKEGTDAKASLHECKLDNDDAMITGISTGLTEKSASLANLNEEDFKLILSPHGWLDCDIIHAVHILHTGQTHWVCVASVGSGDGTVNLYDSLYHNIYSDVEDQVINLVGQANFTGIQVVPVQQQQNGSDCGVFAAAFATCLAYGIPPQTVQFHMSEMRAHLYHSLKNGLLQMFPTL</sequence>
<dbReference type="Proteomes" id="UP000225706">
    <property type="component" value="Unassembled WGS sequence"/>
</dbReference>
<comment type="caution">
    <text evidence="5">The sequence shown here is derived from an EMBL/GenBank/DDBJ whole genome shotgun (WGS) entry which is preliminary data.</text>
</comment>
<organism evidence="5 6">
    <name type="scientific">Stylophora pistillata</name>
    <name type="common">Smooth cauliflower coral</name>
    <dbReference type="NCBI Taxonomy" id="50429"/>
    <lineage>
        <taxon>Eukaryota</taxon>
        <taxon>Metazoa</taxon>
        <taxon>Cnidaria</taxon>
        <taxon>Anthozoa</taxon>
        <taxon>Hexacorallia</taxon>
        <taxon>Scleractinia</taxon>
        <taxon>Astrocoeniina</taxon>
        <taxon>Pocilloporidae</taxon>
        <taxon>Stylophora</taxon>
    </lineage>
</organism>
<dbReference type="GO" id="GO:0008234">
    <property type="term" value="F:cysteine-type peptidase activity"/>
    <property type="evidence" value="ECO:0007669"/>
    <property type="project" value="InterPro"/>
</dbReference>
<dbReference type="SUPFAM" id="SSF54001">
    <property type="entry name" value="Cysteine proteinases"/>
    <property type="match status" value="1"/>
</dbReference>
<evidence type="ECO:0000313" key="6">
    <source>
        <dbReference type="Proteomes" id="UP000225706"/>
    </source>
</evidence>
<dbReference type="PANTHER" id="PTHR47526">
    <property type="entry name" value="ATP-DEPENDENT DNA HELICASE"/>
    <property type="match status" value="1"/>
</dbReference>
<dbReference type="AlphaFoldDB" id="A0A2B4R1L1"/>
<name>A0A2B4R1L1_STYPI</name>
<keyword evidence="6" id="KW-1185">Reference proteome</keyword>
<feature type="domain" description="Ubiquitin-like protease family profile" evidence="4">
    <location>
        <begin position="247"/>
        <end position="349"/>
    </location>
</feature>
<dbReference type="OrthoDB" id="6016712at2759"/>
<comment type="similarity">
    <text evidence="1">Belongs to the peptidase C48 family.</text>
</comment>